<keyword evidence="2" id="KW-0999">Mitochondrion inner membrane</keyword>
<dbReference type="PROSITE" id="PS00761">
    <property type="entry name" value="SPASE_I_3"/>
    <property type="match status" value="1"/>
</dbReference>
<keyword evidence="8" id="KW-1185">Reference proteome</keyword>
<evidence type="ECO:0000313" key="8">
    <source>
        <dbReference type="Proteomes" id="UP000019373"/>
    </source>
</evidence>
<dbReference type="InterPro" id="IPR036286">
    <property type="entry name" value="LexA/Signal_pep-like_sf"/>
</dbReference>
<evidence type="ECO:0000256" key="1">
    <source>
        <dbReference type="ARBA" id="ARBA00004273"/>
    </source>
</evidence>
<evidence type="ECO:0000256" key="3">
    <source>
        <dbReference type="ARBA" id="ARBA00022801"/>
    </source>
</evidence>
<gene>
    <name evidence="7" type="ORF">EPUS_00550</name>
</gene>
<sequence length="102" mass="11486">MIEVPPGHVWVAGDNLAWSRDSRFYGPVPMGLILGKVTRYSHPTSDWIIDMVKTGKDQLRPARGGGVEGLGFGEWTFTRREFQELRDAAGKEEADLEKVERL</sequence>
<feature type="domain" description="Peptidase S26" evidence="6">
    <location>
        <begin position="3"/>
        <end position="38"/>
    </location>
</feature>
<accession>U1GIC7</accession>
<dbReference type="CDD" id="cd06530">
    <property type="entry name" value="S26_SPase_I"/>
    <property type="match status" value="1"/>
</dbReference>
<dbReference type="EMBL" id="KE721204">
    <property type="protein sequence ID" value="ERF71561.1"/>
    <property type="molecule type" value="Genomic_DNA"/>
</dbReference>
<dbReference type="Pfam" id="PF10502">
    <property type="entry name" value="Peptidase_S26"/>
    <property type="match status" value="1"/>
</dbReference>
<dbReference type="InterPro" id="IPR019533">
    <property type="entry name" value="Peptidase_S26"/>
</dbReference>
<dbReference type="OrthoDB" id="308440at2759"/>
<dbReference type="SUPFAM" id="SSF51306">
    <property type="entry name" value="LexA/Signal peptidase"/>
    <property type="match status" value="1"/>
</dbReference>
<keyword evidence="5" id="KW-0472">Membrane</keyword>
<dbReference type="GeneID" id="19235611"/>
<keyword evidence="3" id="KW-0378">Hydrolase</keyword>
<comment type="subcellular location">
    <subcellularLocation>
        <location evidence="1">Mitochondrion inner membrane</location>
    </subcellularLocation>
</comment>
<name>U1GIC7_ENDPU</name>
<dbReference type="RefSeq" id="XP_007802770.1">
    <property type="nucleotide sequence ID" value="XM_007804579.1"/>
</dbReference>
<dbReference type="PANTHER" id="PTHR12383:SF16">
    <property type="entry name" value="MITOCHONDRIAL INNER MEMBRANE PROTEASE SUBUNIT 1"/>
    <property type="match status" value="1"/>
</dbReference>
<dbReference type="AlphaFoldDB" id="U1GIC7"/>
<dbReference type="Gene3D" id="2.10.109.10">
    <property type="entry name" value="Umud Fragment, subunit A"/>
    <property type="match status" value="1"/>
</dbReference>
<dbReference type="InterPro" id="IPR019758">
    <property type="entry name" value="Pept_S26A_signal_pept_1_CS"/>
</dbReference>
<evidence type="ECO:0000256" key="4">
    <source>
        <dbReference type="ARBA" id="ARBA00023128"/>
    </source>
</evidence>
<dbReference type="Proteomes" id="UP000019373">
    <property type="component" value="Unassembled WGS sequence"/>
</dbReference>
<keyword evidence="4" id="KW-0496">Mitochondrion</keyword>
<dbReference type="GO" id="GO:0006465">
    <property type="term" value="P:signal peptide processing"/>
    <property type="evidence" value="ECO:0007669"/>
    <property type="project" value="InterPro"/>
</dbReference>
<protein>
    <recommendedName>
        <fullName evidence="6">Peptidase S26 domain-containing protein</fullName>
    </recommendedName>
</protein>
<proteinExistence type="predicted"/>
<dbReference type="HOGENOM" id="CLU_2277468_0_0_1"/>
<reference evidence="8" key="1">
    <citation type="journal article" date="2014" name="BMC Genomics">
        <title>Genome characteristics reveal the impact of lichenization on lichen-forming fungus Endocarpon pusillum Hedwig (Verrucariales, Ascomycota).</title>
        <authorList>
            <person name="Wang Y.-Y."/>
            <person name="Liu B."/>
            <person name="Zhang X.-Y."/>
            <person name="Zhou Q.-M."/>
            <person name="Zhang T."/>
            <person name="Li H."/>
            <person name="Yu Y.-F."/>
            <person name="Zhang X.-L."/>
            <person name="Hao X.-Y."/>
            <person name="Wang M."/>
            <person name="Wang L."/>
            <person name="Wei J.-C."/>
        </authorList>
    </citation>
    <scope>NUCLEOTIDE SEQUENCE [LARGE SCALE GENOMIC DNA]</scope>
    <source>
        <strain evidence="8">Z07020 / HMAS-L-300199</strain>
    </source>
</reference>
<evidence type="ECO:0000256" key="2">
    <source>
        <dbReference type="ARBA" id="ARBA00022792"/>
    </source>
</evidence>
<dbReference type="eggNOG" id="KOG0171">
    <property type="taxonomic scope" value="Eukaryota"/>
</dbReference>
<dbReference type="PANTHER" id="PTHR12383">
    <property type="entry name" value="PROTEASE FAMILY S26 MITOCHONDRIAL INNER MEMBRANE PROTEASE-RELATED"/>
    <property type="match status" value="1"/>
</dbReference>
<dbReference type="GO" id="GO:0004252">
    <property type="term" value="F:serine-type endopeptidase activity"/>
    <property type="evidence" value="ECO:0007669"/>
    <property type="project" value="InterPro"/>
</dbReference>
<organism evidence="7 8">
    <name type="scientific">Endocarpon pusillum (strain Z07020 / HMAS-L-300199)</name>
    <name type="common">Lichen-forming fungus</name>
    <dbReference type="NCBI Taxonomy" id="1263415"/>
    <lineage>
        <taxon>Eukaryota</taxon>
        <taxon>Fungi</taxon>
        <taxon>Dikarya</taxon>
        <taxon>Ascomycota</taxon>
        <taxon>Pezizomycotina</taxon>
        <taxon>Eurotiomycetes</taxon>
        <taxon>Chaetothyriomycetidae</taxon>
        <taxon>Verrucariales</taxon>
        <taxon>Verrucariaceae</taxon>
        <taxon>Endocarpon</taxon>
    </lineage>
</organism>
<evidence type="ECO:0000256" key="5">
    <source>
        <dbReference type="ARBA" id="ARBA00023136"/>
    </source>
</evidence>
<dbReference type="GO" id="GO:0006627">
    <property type="term" value="P:protein processing involved in protein targeting to mitochondrion"/>
    <property type="evidence" value="ECO:0007669"/>
    <property type="project" value="TreeGrafter"/>
</dbReference>
<dbReference type="GO" id="GO:0042720">
    <property type="term" value="C:mitochondrial inner membrane peptidase complex"/>
    <property type="evidence" value="ECO:0007669"/>
    <property type="project" value="TreeGrafter"/>
</dbReference>
<evidence type="ECO:0000259" key="6">
    <source>
        <dbReference type="Pfam" id="PF10502"/>
    </source>
</evidence>
<evidence type="ECO:0000313" key="7">
    <source>
        <dbReference type="EMBL" id="ERF71561.1"/>
    </source>
</evidence>
<dbReference type="InterPro" id="IPR052064">
    <property type="entry name" value="Mito_IMP1_subunit"/>
</dbReference>